<evidence type="ECO:0000313" key="1">
    <source>
        <dbReference type="EMBL" id="KAK7448087.1"/>
    </source>
</evidence>
<comment type="caution">
    <text evidence="1">The sequence shown here is derived from an EMBL/GenBank/DDBJ whole genome shotgun (WGS) entry which is preliminary data.</text>
</comment>
<keyword evidence="2" id="KW-1185">Reference proteome</keyword>
<reference evidence="1 2" key="1">
    <citation type="submission" date="2024-01" db="EMBL/GenBank/DDBJ databases">
        <title>A draft genome for the cacao thread blight pathogen Marasmiellus scandens.</title>
        <authorList>
            <person name="Baruah I.K."/>
            <person name="Leung J."/>
            <person name="Bukari Y."/>
            <person name="Amoako-Attah I."/>
            <person name="Meinhardt L.W."/>
            <person name="Bailey B.A."/>
            <person name="Cohen S.P."/>
        </authorList>
    </citation>
    <scope>NUCLEOTIDE SEQUENCE [LARGE SCALE GENOMIC DNA]</scope>
    <source>
        <strain evidence="1 2">GH-19</strain>
    </source>
</reference>
<protein>
    <submittedName>
        <fullName evidence="1">Uncharacterized protein</fullName>
    </submittedName>
</protein>
<evidence type="ECO:0000313" key="2">
    <source>
        <dbReference type="Proteomes" id="UP001498398"/>
    </source>
</evidence>
<accession>A0ABR1J294</accession>
<sequence>MILSVFNISPYIENGIPDAPPDMEQEPGVVSHPSKFRCSITPRSEKALSLILADERH</sequence>
<organism evidence="1 2">
    <name type="scientific">Marasmiellus scandens</name>
    <dbReference type="NCBI Taxonomy" id="2682957"/>
    <lineage>
        <taxon>Eukaryota</taxon>
        <taxon>Fungi</taxon>
        <taxon>Dikarya</taxon>
        <taxon>Basidiomycota</taxon>
        <taxon>Agaricomycotina</taxon>
        <taxon>Agaricomycetes</taxon>
        <taxon>Agaricomycetidae</taxon>
        <taxon>Agaricales</taxon>
        <taxon>Marasmiineae</taxon>
        <taxon>Omphalotaceae</taxon>
        <taxon>Marasmiellus</taxon>
    </lineage>
</organism>
<gene>
    <name evidence="1" type="ORF">VKT23_013845</name>
</gene>
<proteinExistence type="predicted"/>
<name>A0ABR1J294_9AGAR</name>
<dbReference type="Proteomes" id="UP001498398">
    <property type="component" value="Unassembled WGS sequence"/>
</dbReference>
<dbReference type="EMBL" id="JBANRG010000039">
    <property type="protein sequence ID" value="KAK7448087.1"/>
    <property type="molecule type" value="Genomic_DNA"/>
</dbReference>